<dbReference type="GO" id="GO:0043565">
    <property type="term" value="F:sequence-specific DNA binding"/>
    <property type="evidence" value="ECO:0007669"/>
    <property type="project" value="InterPro"/>
</dbReference>
<organism evidence="9 10">
    <name type="scientific">Candidatus Manganitrophus noduliformans</name>
    <dbReference type="NCBI Taxonomy" id="2606439"/>
    <lineage>
        <taxon>Bacteria</taxon>
        <taxon>Pseudomonadati</taxon>
        <taxon>Nitrospirota</taxon>
        <taxon>Nitrospiria</taxon>
        <taxon>Candidatus Troglogloeales</taxon>
        <taxon>Candidatus Manganitrophaceae</taxon>
        <taxon>Candidatus Manganitrophus</taxon>
    </lineage>
</organism>
<dbReference type="PANTHER" id="PTHR32071">
    <property type="entry name" value="TRANSCRIPTIONAL REGULATORY PROTEIN"/>
    <property type="match status" value="1"/>
</dbReference>
<dbReference type="SMART" id="SM00382">
    <property type="entry name" value="AAA"/>
    <property type="match status" value="1"/>
</dbReference>
<feature type="modified residue" description="4-aspartylphosphate" evidence="6">
    <location>
        <position position="53"/>
    </location>
</feature>
<dbReference type="GO" id="GO:0005524">
    <property type="term" value="F:ATP binding"/>
    <property type="evidence" value="ECO:0007669"/>
    <property type="project" value="UniProtKB-KW"/>
</dbReference>
<proteinExistence type="predicted"/>
<dbReference type="PROSITE" id="PS50110">
    <property type="entry name" value="RESPONSE_REGULATORY"/>
    <property type="match status" value="1"/>
</dbReference>
<dbReference type="Gene3D" id="3.40.50.300">
    <property type="entry name" value="P-loop containing nucleotide triphosphate hydrolases"/>
    <property type="match status" value="1"/>
</dbReference>
<reference evidence="9 10" key="1">
    <citation type="journal article" date="2020" name="Nature">
        <title>Bacterial chemolithoautotrophy via manganese oxidation.</title>
        <authorList>
            <person name="Yu H."/>
            <person name="Leadbetter J.R."/>
        </authorList>
    </citation>
    <scope>NUCLEOTIDE SEQUENCE [LARGE SCALE GENOMIC DNA]</scope>
    <source>
        <strain evidence="9 10">Mn-1</strain>
    </source>
</reference>
<keyword evidence="5" id="KW-0804">Transcription</keyword>
<dbReference type="PROSITE" id="PS00688">
    <property type="entry name" value="SIGMA54_INTERACT_3"/>
    <property type="match status" value="1"/>
</dbReference>
<dbReference type="InterPro" id="IPR002197">
    <property type="entry name" value="HTH_Fis"/>
</dbReference>
<dbReference type="AlphaFoldDB" id="A0A7X6IAV0"/>
<comment type="caution">
    <text evidence="9">The sequence shown here is derived from an EMBL/GenBank/DDBJ whole genome shotgun (WGS) entry which is preliminary data.</text>
</comment>
<evidence type="ECO:0000256" key="6">
    <source>
        <dbReference type="PROSITE-ProRule" id="PRU00169"/>
    </source>
</evidence>
<evidence type="ECO:0000259" key="7">
    <source>
        <dbReference type="PROSITE" id="PS50045"/>
    </source>
</evidence>
<dbReference type="InterPro" id="IPR025943">
    <property type="entry name" value="Sigma_54_int_dom_ATP-bd_2"/>
</dbReference>
<dbReference type="EMBL" id="VTOW01000001">
    <property type="protein sequence ID" value="NKE70851.1"/>
    <property type="molecule type" value="Genomic_DNA"/>
</dbReference>
<dbReference type="PROSITE" id="PS50045">
    <property type="entry name" value="SIGMA54_INTERACT_4"/>
    <property type="match status" value="1"/>
</dbReference>
<gene>
    <name evidence="9" type="ORF">MNODULE_08880</name>
</gene>
<evidence type="ECO:0000256" key="2">
    <source>
        <dbReference type="ARBA" id="ARBA00022840"/>
    </source>
</evidence>
<dbReference type="PRINTS" id="PR01590">
    <property type="entry name" value="HTHFIS"/>
</dbReference>
<keyword evidence="10" id="KW-1185">Reference proteome</keyword>
<dbReference type="Pfam" id="PF00158">
    <property type="entry name" value="Sigma54_activat"/>
    <property type="match status" value="1"/>
</dbReference>
<dbReference type="GO" id="GO:0006355">
    <property type="term" value="P:regulation of DNA-templated transcription"/>
    <property type="evidence" value="ECO:0007669"/>
    <property type="project" value="InterPro"/>
</dbReference>
<dbReference type="SMART" id="SM00448">
    <property type="entry name" value="REC"/>
    <property type="match status" value="1"/>
</dbReference>
<dbReference type="InterPro" id="IPR058031">
    <property type="entry name" value="AAA_lid_NorR"/>
</dbReference>
<dbReference type="InterPro" id="IPR025944">
    <property type="entry name" value="Sigma_54_int_dom_CS"/>
</dbReference>
<dbReference type="RefSeq" id="WP_168059082.1">
    <property type="nucleotide sequence ID" value="NZ_VTOW01000001.1"/>
</dbReference>
<dbReference type="InterPro" id="IPR001789">
    <property type="entry name" value="Sig_transdc_resp-reg_receiver"/>
</dbReference>
<sequence length="470" mass="52962">MSYATLIIEDETTLARNMKTYLERYGYEVRIAQSAEEGFQQLDSFKPDVILLDLQLPGMSGLDALARIKERDAQVKIVIITAHGNIETAVDAMKAGAYDFMNKPLVLAKLKVLLDKAVGQSKLEGTLSYYREKEAGESTLSALIGESPPMRSLKHQIEQIIDSERKLTEGDPPAVLITGETGTGKELAARALHYNGPRKNGPFIEINCASIPTHLLEAELFGYERGAFTDAKEKKIGLFQAAEGGTLFLDEIGEIEISLQAKLLKALEDKVIRRIGNIREQKVDVRIVTATNQSLEEAVRQGRFRSDLFFRLRIINLELPPLRSRGNDILLLADHFLTIQSRRYGKQGMRFSPEAEKVLLNYSWPGNVRELRNMIEQTVLLSRDSVIAPEQLSLLTGLIKMNQVDRQKENMDRFPLPLQGISLEKVERDFVLQALEQTSWNVTQAAKLLGLTRDTLRYRMDKYKLEPSSS</sequence>
<accession>A0A7X6IAV0</accession>
<keyword evidence="2" id="KW-0067">ATP-binding</keyword>
<evidence type="ECO:0000256" key="5">
    <source>
        <dbReference type="ARBA" id="ARBA00023163"/>
    </source>
</evidence>
<evidence type="ECO:0000313" key="10">
    <source>
        <dbReference type="Proteomes" id="UP000534783"/>
    </source>
</evidence>
<evidence type="ECO:0000256" key="4">
    <source>
        <dbReference type="ARBA" id="ARBA00023125"/>
    </source>
</evidence>
<keyword evidence="4" id="KW-0238">DNA-binding</keyword>
<dbReference type="Gene3D" id="3.40.50.2300">
    <property type="match status" value="1"/>
</dbReference>
<keyword evidence="1" id="KW-0547">Nucleotide-binding</keyword>
<feature type="domain" description="Response regulatory" evidence="8">
    <location>
        <begin position="4"/>
        <end position="118"/>
    </location>
</feature>
<dbReference type="InterPro" id="IPR002078">
    <property type="entry name" value="Sigma_54_int"/>
</dbReference>
<evidence type="ECO:0000259" key="8">
    <source>
        <dbReference type="PROSITE" id="PS50110"/>
    </source>
</evidence>
<dbReference type="CDD" id="cd00009">
    <property type="entry name" value="AAA"/>
    <property type="match status" value="1"/>
</dbReference>
<dbReference type="SUPFAM" id="SSF52540">
    <property type="entry name" value="P-loop containing nucleoside triphosphate hydrolases"/>
    <property type="match status" value="1"/>
</dbReference>
<dbReference type="InterPro" id="IPR011006">
    <property type="entry name" value="CheY-like_superfamily"/>
</dbReference>
<dbReference type="Gene3D" id="1.10.8.60">
    <property type="match status" value="1"/>
</dbReference>
<dbReference type="PROSITE" id="PS00676">
    <property type="entry name" value="SIGMA54_INTERACT_2"/>
    <property type="match status" value="1"/>
</dbReference>
<dbReference type="SUPFAM" id="SSF46689">
    <property type="entry name" value="Homeodomain-like"/>
    <property type="match status" value="1"/>
</dbReference>
<dbReference type="Proteomes" id="UP000534783">
    <property type="component" value="Unassembled WGS sequence"/>
</dbReference>
<dbReference type="Gene3D" id="1.10.10.60">
    <property type="entry name" value="Homeodomain-like"/>
    <property type="match status" value="1"/>
</dbReference>
<dbReference type="Pfam" id="PF25601">
    <property type="entry name" value="AAA_lid_14"/>
    <property type="match status" value="1"/>
</dbReference>
<dbReference type="InterPro" id="IPR003593">
    <property type="entry name" value="AAA+_ATPase"/>
</dbReference>
<dbReference type="InterPro" id="IPR027417">
    <property type="entry name" value="P-loop_NTPase"/>
</dbReference>
<name>A0A7X6IAV0_9BACT</name>
<evidence type="ECO:0000256" key="3">
    <source>
        <dbReference type="ARBA" id="ARBA00023015"/>
    </source>
</evidence>
<dbReference type="Pfam" id="PF00072">
    <property type="entry name" value="Response_reg"/>
    <property type="match status" value="1"/>
</dbReference>
<feature type="domain" description="Sigma-54 factor interaction" evidence="7">
    <location>
        <begin position="143"/>
        <end position="380"/>
    </location>
</feature>
<dbReference type="InterPro" id="IPR009057">
    <property type="entry name" value="Homeodomain-like_sf"/>
</dbReference>
<dbReference type="FunFam" id="3.40.50.300:FF:000006">
    <property type="entry name" value="DNA-binding transcriptional regulator NtrC"/>
    <property type="match status" value="1"/>
</dbReference>
<evidence type="ECO:0000256" key="1">
    <source>
        <dbReference type="ARBA" id="ARBA00022741"/>
    </source>
</evidence>
<dbReference type="SUPFAM" id="SSF52172">
    <property type="entry name" value="CheY-like"/>
    <property type="match status" value="1"/>
</dbReference>
<dbReference type="Pfam" id="PF02954">
    <property type="entry name" value="HTH_8"/>
    <property type="match status" value="1"/>
</dbReference>
<evidence type="ECO:0000313" key="9">
    <source>
        <dbReference type="EMBL" id="NKE70851.1"/>
    </source>
</evidence>
<protein>
    <submittedName>
        <fullName evidence="9">Sigma-54-dependent Fis family transcriptional regulator</fullName>
    </submittedName>
</protein>
<keyword evidence="6" id="KW-0597">Phosphoprotein</keyword>
<keyword evidence="3" id="KW-0805">Transcription regulation</keyword>
<dbReference type="GO" id="GO:0000160">
    <property type="term" value="P:phosphorelay signal transduction system"/>
    <property type="evidence" value="ECO:0007669"/>
    <property type="project" value="InterPro"/>
</dbReference>